<feature type="transmembrane region" description="Helical" evidence="1">
    <location>
        <begin position="243"/>
        <end position="264"/>
    </location>
</feature>
<protein>
    <recommendedName>
        <fullName evidence="2">GOLD domain-containing protein</fullName>
    </recommendedName>
</protein>
<keyword evidence="1" id="KW-1133">Transmembrane helix</keyword>
<accession>A0A8H7GWY1</accession>
<keyword evidence="1" id="KW-0812">Transmembrane</keyword>
<keyword evidence="4" id="KW-1185">Reference proteome</keyword>
<evidence type="ECO:0000313" key="4">
    <source>
        <dbReference type="Proteomes" id="UP000649328"/>
    </source>
</evidence>
<feature type="domain" description="GOLD" evidence="2">
    <location>
        <begin position="2"/>
        <end position="265"/>
    </location>
</feature>
<organism evidence="3 4">
    <name type="scientific">Metschnikowia pulcherrima</name>
    <dbReference type="NCBI Taxonomy" id="27326"/>
    <lineage>
        <taxon>Eukaryota</taxon>
        <taxon>Fungi</taxon>
        <taxon>Dikarya</taxon>
        <taxon>Ascomycota</taxon>
        <taxon>Saccharomycotina</taxon>
        <taxon>Pichiomycetes</taxon>
        <taxon>Metschnikowiaceae</taxon>
        <taxon>Metschnikowia</taxon>
    </lineage>
</organism>
<dbReference type="EMBL" id="JACBPP010000003">
    <property type="protein sequence ID" value="KAF8003233.1"/>
    <property type="molecule type" value="Genomic_DNA"/>
</dbReference>
<proteinExistence type="predicted"/>
<dbReference type="Proteomes" id="UP000649328">
    <property type="component" value="Unassembled WGS sequence"/>
</dbReference>
<evidence type="ECO:0000256" key="1">
    <source>
        <dbReference type="SAM" id="Phobius"/>
    </source>
</evidence>
<comment type="caution">
    <text evidence="3">The sequence shown here is derived from an EMBL/GenBank/DDBJ whole genome shotgun (WGS) entry which is preliminary data.</text>
</comment>
<evidence type="ECO:0000313" key="3">
    <source>
        <dbReference type="EMBL" id="KAF8003233.1"/>
    </source>
</evidence>
<evidence type="ECO:0000259" key="2">
    <source>
        <dbReference type="SMART" id="SM01190"/>
    </source>
</evidence>
<gene>
    <name evidence="3" type="ORF">HF325_002478</name>
</gene>
<dbReference type="SMART" id="SM01190">
    <property type="entry name" value="EMP24_GP25L"/>
    <property type="match status" value="1"/>
</dbReference>
<name>A0A8H7GWY1_9ASCO</name>
<sequence>MAIGMSIPPVVTGNLKQYSSLANLMNCVSYTTSKDDIIMLNIQSGDKLSSQQLNLRVFDSEDNTLRLMHDMSGEQSVIFTNLNNPIQIPQSDSKNRIGLANRRQVKQYQDDPDVSGKCQIHICFDNVYFDKSWSFQKRPREVHLSVSIRNITTLKQTNYNNYAKHFIRISSGDAENTEDSGETNYEFTENDFNKAVEYLQTLLNEVSEELRSSESTLRTLQSLEVELRNVNESIFESFTRTSLMIIATICVFGLAQLAYIHFFLKRRKLL</sequence>
<dbReference type="Pfam" id="PF01105">
    <property type="entry name" value="EMP24_GP25L"/>
    <property type="match status" value="1"/>
</dbReference>
<keyword evidence="1" id="KW-0472">Membrane</keyword>
<dbReference type="InterPro" id="IPR009038">
    <property type="entry name" value="GOLD_dom"/>
</dbReference>
<dbReference type="AlphaFoldDB" id="A0A8H7GWY1"/>
<reference evidence="3" key="1">
    <citation type="submission" date="2020-10" db="EMBL/GenBank/DDBJ databases">
        <title>The Whole-Genome Sequence of Metschnikowia persimmonesis, a Novel Endophytic Yeast Species Isolated from Medicinal Plant Diospyros kaki Thumb.</title>
        <authorList>
            <person name="Rahmat E."/>
            <person name="Kang Y."/>
        </authorList>
    </citation>
    <scope>NUCLEOTIDE SEQUENCE</scope>
    <source>
        <strain evidence="3">KIOM G15050</strain>
    </source>
</reference>
<dbReference type="OrthoDB" id="4013248at2759"/>